<reference evidence="3 4" key="1">
    <citation type="submission" date="2018-07" db="EMBL/GenBank/DDBJ databases">
        <title>Genome sequences of Haloplanus sp. CBA1112.</title>
        <authorList>
            <person name="Kim Y.B."/>
            <person name="Roh S.W."/>
        </authorList>
    </citation>
    <scope>NUCLEOTIDE SEQUENCE [LARGE SCALE GENOMIC DNA]</scope>
    <source>
        <strain evidence="3 4">CBA1112</strain>
    </source>
</reference>
<organism evidence="3 4">
    <name type="scientific">Haloplanus rubicundus</name>
    <dbReference type="NCBI Taxonomy" id="1547898"/>
    <lineage>
        <taxon>Archaea</taxon>
        <taxon>Methanobacteriati</taxon>
        <taxon>Methanobacteriota</taxon>
        <taxon>Stenosarchaea group</taxon>
        <taxon>Halobacteria</taxon>
        <taxon>Halobacteriales</taxon>
        <taxon>Haloferacaceae</taxon>
        <taxon>Haloplanus</taxon>
    </lineage>
</organism>
<dbReference type="KEGG" id="haj:DU500_16500"/>
<feature type="transmembrane region" description="Helical" evidence="1">
    <location>
        <begin position="61"/>
        <end position="79"/>
    </location>
</feature>
<evidence type="ECO:0000313" key="4">
    <source>
        <dbReference type="Proteomes" id="UP000252985"/>
    </source>
</evidence>
<dbReference type="EMBL" id="CP031148">
    <property type="protein sequence ID" value="AXG11315.1"/>
    <property type="molecule type" value="Genomic_DNA"/>
</dbReference>
<dbReference type="GeneID" id="37288603"/>
<feature type="transmembrane region" description="Helical" evidence="1">
    <location>
        <begin position="86"/>
        <end position="108"/>
    </location>
</feature>
<keyword evidence="1" id="KW-0812">Transmembrane</keyword>
<reference evidence="2 5" key="2">
    <citation type="submission" date="2018-07" db="EMBL/GenBank/DDBJ databases">
        <title>Genome sequences of Haloplanus sp. CBA1113.</title>
        <authorList>
            <person name="Kim Y.B."/>
            <person name="Roh S.W."/>
        </authorList>
    </citation>
    <scope>NUCLEOTIDE SEQUENCE [LARGE SCALE GENOMIC DNA]</scope>
    <source>
        <strain evidence="2 5">CBA1113</strain>
    </source>
</reference>
<dbReference type="Proteomes" id="UP000252985">
    <property type="component" value="Chromosome"/>
</dbReference>
<feature type="transmembrane region" description="Helical" evidence="1">
    <location>
        <begin position="37"/>
        <end position="55"/>
    </location>
</feature>
<gene>
    <name evidence="3" type="ORF">DU484_16455</name>
    <name evidence="2" type="ORF">DU500_16500</name>
</gene>
<sequence length="148" mass="15239">MRRPDLTSDEANADADDAGGGRFGLGRRFRRLFSPRTFLLALVLSVVGLVTGGAVPVVGYLGRFLGIALAAFALAFLVSGRRYVEAGLAGALAAGLGFVLGTLNSVLFPVVADYGLQIAGVGTTAGLLAALVGHYFGRDLRAGLTKEL</sequence>
<name>A0A345EGJ3_9EURY</name>
<dbReference type="RefSeq" id="WP_114587021.1">
    <property type="nucleotide sequence ID" value="NZ_CP031148.1"/>
</dbReference>
<keyword evidence="1" id="KW-1133">Transmembrane helix</keyword>
<dbReference type="Proteomes" id="UP000253273">
    <property type="component" value="Chromosome"/>
</dbReference>
<evidence type="ECO:0000256" key="1">
    <source>
        <dbReference type="SAM" id="Phobius"/>
    </source>
</evidence>
<protein>
    <submittedName>
        <fullName evidence="3">Uncharacterized protein</fullName>
    </submittedName>
</protein>
<evidence type="ECO:0000313" key="2">
    <source>
        <dbReference type="EMBL" id="AXG07900.1"/>
    </source>
</evidence>
<evidence type="ECO:0000313" key="3">
    <source>
        <dbReference type="EMBL" id="AXG11315.1"/>
    </source>
</evidence>
<dbReference type="EMBL" id="CP031150">
    <property type="protein sequence ID" value="AXG07900.1"/>
    <property type="molecule type" value="Genomic_DNA"/>
</dbReference>
<evidence type="ECO:0000313" key="5">
    <source>
        <dbReference type="Proteomes" id="UP000253273"/>
    </source>
</evidence>
<accession>A0A345E6S8</accession>
<dbReference type="AlphaFoldDB" id="A0A345EGJ3"/>
<feature type="transmembrane region" description="Helical" evidence="1">
    <location>
        <begin position="114"/>
        <end position="136"/>
    </location>
</feature>
<accession>A0A345EGJ3</accession>
<keyword evidence="1" id="KW-0472">Membrane</keyword>
<dbReference type="KEGG" id="haq:DU484_16455"/>
<keyword evidence="5" id="KW-1185">Reference proteome</keyword>
<proteinExistence type="predicted"/>